<keyword evidence="11" id="KW-1185">Reference proteome</keyword>
<dbReference type="Pfam" id="PF12704">
    <property type="entry name" value="MacB_PCD"/>
    <property type="match status" value="1"/>
</dbReference>
<evidence type="ECO:0000313" key="10">
    <source>
        <dbReference type="EMBL" id="GAA3958669.1"/>
    </source>
</evidence>
<dbReference type="PANTHER" id="PTHR30572:SF4">
    <property type="entry name" value="ABC TRANSPORTER PERMEASE YTRF"/>
    <property type="match status" value="1"/>
</dbReference>
<evidence type="ECO:0000256" key="2">
    <source>
        <dbReference type="ARBA" id="ARBA00022475"/>
    </source>
</evidence>
<feature type="transmembrane region" description="Helical" evidence="7">
    <location>
        <begin position="21"/>
        <end position="41"/>
    </location>
</feature>
<evidence type="ECO:0000259" key="8">
    <source>
        <dbReference type="Pfam" id="PF02687"/>
    </source>
</evidence>
<evidence type="ECO:0000256" key="5">
    <source>
        <dbReference type="ARBA" id="ARBA00023136"/>
    </source>
</evidence>
<dbReference type="PANTHER" id="PTHR30572">
    <property type="entry name" value="MEMBRANE COMPONENT OF TRANSPORTER-RELATED"/>
    <property type="match status" value="1"/>
</dbReference>
<comment type="caution">
    <text evidence="10">The sequence shown here is derived from an EMBL/GenBank/DDBJ whole genome shotgun (WGS) entry which is preliminary data.</text>
</comment>
<dbReference type="InterPro" id="IPR050250">
    <property type="entry name" value="Macrolide_Exporter_MacB"/>
</dbReference>
<reference evidence="11" key="1">
    <citation type="journal article" date="2019" name="Int. J. Syst. Evol. Microbiol.">
        <title>The Global Catalogue of Microorganisms (GCM) 10K type strain sequencing project: providing services to taxonomists for standard genome sequencing and annotation.</title>
        <authorList>
            <consortium name="The Broad Institute Genomics Platform"/>
            <consortium name="The Broad Institute Genome Sequencing Center for Infectious Disease"/>
            <person name="Wu L."/>
            <person name="Ma J."/>
        </authorList>
    </citation>
    <scope>NUCLEOTIDE SEQUENCE [LARGE SCALE GENOMIC DNA]</scope>
    <source>
        <strain evidence="11">JCM 16601</strain>
    </source>
</reference>
<dbReference type="Proteomes" id="UP001500742">
    <property type="component" value="Unassembled WGS sequence"/>
</dbReference>
<evidence type="ECO:0000259" key="9">
    <source>
        <dbReference type="Pfam" id="PF12704"/>
    </source>
</evidence>
<keyword evidence="3 7" id="KW-0812">Transmembrane</keyword>
<dbReference type="Pfam" id="PF02687">
    <property type="entry name" value="FtsX"/>
    <property type="match status" value="1"/>
</dbReference>
<comment type="subcellular location">
    <subcellularLocation>
        <location evidence="1">Cell membrane</location>
        <topology evidence="1">Multi-pass membrane protein</topology>
    </subcellularLocation>
</comment>
<protein>
    <submittedName>
        <fullName evidence="10">FtsX-like permease family protein</fullName>
    </submittedName>
</protein>
<keyword evidence="5 7" id="KW-0472">Membrane</keyword>
<evidence type="ECO:0000313" key="11">
    <source>
        <dbReference type="Proteomes" id="UP001500742"/>
    </source>
</evidence>
<evidence type="ECO:0000256" key="1">
    <source>
        <dbReference type="ARBA" id="ARBA00004651"/>
    </source>
</evidence>
<organism evidence="10 11">
    <name type="scientific">Mucilaginibacter dorajii</name>
    <dbReference type="NCBI Taxonomy" id="692994"/>
    <lineage>
        <taxon>Bacteria</taxon>
        <taxon>Pseudomonadati</taxon>
        <taxon>Bacteroidota</taxon>
        <taxon>Sphingobacteriia</taxon>
        <taxon>Sphingobacteriales</taxon>
        <taxon>Sphingobacteriaceae</taxon>
        <taxon>Mucilaginibacter</taxon>
    </lineage>
</organism>
<evidence type="ECO:0000256" key="3">
    <source>
        <dbReference type="ARBA" id="ARBA00022692"/>
    </source>
</evidence>
<keyword evidence="4 7" id="KW-1133">Transmembrane helix</keyword>
<accession>A0ABP7P2K3</accession>
<keyword evidence="2" id="KW-1003">Cell membrane</keyword>
<gene>
    <name evidence="10" type="ORF">GCM10022210_02550</name>
</gene>
<dbReference type="RefSeq" id="WP_259095974.1">
    <property type="nucleotide sequence ID" value="NZ_BAAAZC010000003.1"/>
</dbReference>
<comment type="similarity">
    <text evidence="6">Belongs to the ABC-4 integral membrane protein family.</text>
</comment>
<feature type="transmembrane region" description="Helical" evidence="7">
    <location>
        <begin position="265"/>
        <end position="297"/>
    </location>
</feature>
<dbReference type="InterPro" id="IPR003838">
    <property type="entry name" value="ABC3_permease_C"/>
</dbReference>
<feature type="domain" description="MacB-like periplasmic core" evidence="9">
    <location>
        <begin position="25"/>
        <end position="232"/>
    </location>
</feature>
<dbReference type="EMBL" id="BAAAZC010000003">
    <property type="protein sequence ID" value="GAA3958669.1"/>
    <property type="molecule type" value="Genomic_DNA"/>
</dbReference>
<feature type="domain" description="ABC3 transporter permease C-terminal" evidence="8">
    <location>
        <begin position="276"/>
        <end position="387"/>
    </location>
</feature>
<evidence type="ECO:0000256" key="6">
    <source>
        <dbReference type="ARBA" id="ARBA00038076"/>
    </source>
</evidence>
<proteinExistence type="inferred from homology"/>
<evidence type="ECO:0000256" key="7">
    <source>
        <dbReference type="SAM" id="Phobius"/>
    </source>
</evidence>
<feature type="transmembrane region" description="Helical" evidence="7">
    <location>
        <begin position="355"/>
        <end position="377"/>
    </location>
</feature>
<evidence type="ECO:0000256" key="4">
    <source>
        <dbReference type="ARBA" id="ARBA00022989"/>
    </source>
</evidence>
<name>A0ABP7P2K3_9SPHI</name>
<sequence length="394" mass="44763">MFKHLFKLIWNKKKQNFLLMTEMLVSFMVLFAVFTLMVYYYDNYKKPMGFKYQDVWVINISNAYQTKNTDSLDLYYETLRKIIKALPQVQELSFVSGNTPFSQQINEGGLTYKGKHIEHLNNFTGEDSYKDALQVEVLEGRWFNKQDAVSKYRSVVIDADLKEATFGKGQAVGKLLGNDDDKNKMKVVGVIQTIKRNGDYVKPGPGIYYRADTGSFRWLNKILVRVSPGADAAFEGRLYKTMANYMKNSNIEIEHLTNKLKDTNYFAVIPMIILSIVSCFLIINVALGLFGVLWYNINKRKGEIGLRRAIGATGNSVSSQLVMESMILATLSLIIGSFFAIQFPLLNVFNLQAHIYIIGMLLSIIFVYLLVLVCSLYPGRQAAAIYPAVALHEE</sequence>
<feature type="transmembrane region" description="Helical" evidence="7">
    <location>
        <begin position="326"/>
        <end position="349"/>
    </location>
</feature>
<dbReference type="InterPro" id="IPR025857">
    <property type="entry name" value="MacB_PCD"/>
</dbReference>